<dbReference type="InterPro" id="IPR036390">
    <property type="entry name" value="WH_DNA-bd_sf"/>
</dbReference>
<keyword evidence="2" id="KW-0238">DNA-binding</keyword>
<sequence>MGVRAIGGNTAVMPWRPGGKARSLASPGMRTQHRRGEGRAHDVRRLRDMIRAAVQGGSYPGGQLPTEAELMAAHGASRATVREALSLLRAEGLIERTQGIGTHAVVRPADEKLVEAHGVIRPDQHSLLNRRTRPRLLDRSEIAAPALVADRLGVPAGTPCLRLEYVALHQEEPIWLATNYALFPEAARLRDSPFVTDWYALMAEAGVEFGQSEFIIGAEPADPLVAAVLGIAPGAPVLVTEQTIADAAGRPFDLAFVHIRADRFRFVSRGTRFPGREA</sequence>
<dbReference type="Gene3D" id="3.40.1410.10">
    <property type="entry name" value="Chorismate lyase-like"/>
    <property type="match status" value="1"/>
</dbReference>
<dbReference type="SMART" id="SM00345">
    <property type="entry name" value="HTH_GNTR"/>
    <property type="match status" value="1"/>
</dbReference>
<dbReference type="Proteomes" id="UP000605897">
    <property type="component" value="Unassembled WGS sequence"/>
</dbReference>
<dbReference type="InterPro" id="IPR050679">
    <property type="entry name" value="Bact_HTH_transcr_reg"/>
</dbReference>
<evidence type="ECO:0000256" key="4">
    <source>
        <dbReference type="SAM" id="MobiDB-lite"/>
    </source>
</evidence>
<dbReference type="Gene3D" id="1.10.10.10">
    <property type="entry name" value="Winged helix-like DNA-binding domain superfamily/Winged helix DNA-binding domain"/>
    <property type="match status" value="1"/>
</dbReference>
<feature type="region of interest" description="Disordered" evidence="4">
    <location>
        <begin position="1"/>
        <end position="40"/>
    </location>
</feature>
<keyword evidence="1" id="KW-0805">Transcription regulation</keyword>
<dbReference type="Pfam" id="PF07702">
    <property type="entry name" value="UTRA"/>
    <property type="match status" value="1"/>
</dbReference>
<accession>A0ABQ3JDF4</accession>
<organism evidence="6 7">
    <name type="scientific">Amycolatopsis deserti</name>
    <dbReference type="NCBI Taxonomy" id="185696"/>
    <lineage>
        <taxon>Bacteria</taxon>
        <taxon>Bacillati</taxon>
        <taxon>Actinomycetota</taxon>
        <taxon>Actinomycetes</taxon>
        <taxon>Pseudonocardiales</taxon>
        <taxon>Pseudonocardiaceae</taxon>
        <taxon>Amycolatopsis</taxon>
    </lineage>
</organism>
<proteinExistence type="predicted"/>
<dbReference type="CDD" id="cd07377">
    <property type="entry name" value="WHTH_GntR"/>
    <property type="match status" value="1"/>
</dbReference>
<evidence type="ECO:0000256" key="2">
    <source>
        <dbReference type="ARBA" id="ARBA00023125"/>
    </source>
</evidence>
<evidence type="ECO:0000259" key="5">
    <source>
        <dbReference type="PROSITE" id="PS50949"/>
    </source>
</evidence>
<keyword evidence="3" id="KW-0804">Transcription</keyword>
<dbReference type="PROSITE" id="PS50949">
    <property type="entry name" value="HTH_GNTR"/>
    <property type="match status" value="1"/>
</dbReference>
<evidence type="ECO:0000313" key="6">
    <source>
        <dbReference type="EMBL" id="GHF14700.1"/>
    </source>
</evidence>
<dbReference type="InterPro" id="IPR028978">
    <property type="entry name" value="Chorismate_lyase_/UTRA_dom_sf"/>
</dbReference>
<dbReference type="SUPFAM" id="SSF64288">
    <property type="entry name" value="Chorismate lyase-like"/>
    <property type="match status" value="1"/>
</dbReference>
<evidence type="ECO:0000256" key="3">
    <source>
        <dbReference type="ARBA" id="ARBA00023163"/>
    </source>
</evidence>
<dbReference type="SMART" id="SM00866">
    <property type="entry name" value="UTRA"/>
    <property type="match status" value="1"/>
</dbReference>
<dbReference type="InterPro" id="IPR000524">
    <property type="entry name" value="Tscrpt_reg_HTH_GntR"/>
</dbReference>
<gene>
    <name evidence="6" type="ORF">GCM10017786_55510</name>
</gene>
<protein>
    <submittedName>
        <fullName evidence="6">GntR family transcriptional regulator</fullName>
    </submittedName>
</protein>
<evidence type="ECO:0000313" key="7">
    <source>
        <dbReference type="Proteomes" id="UP000605897"/>
    </source>
</evidence>
<dbReference type="PRINTS" id="PR00035">
    <property type="entry name" value="HTHGNTR"/>
</dbReference>
<dbReference type="PANTHER" id="PTHR44846">
    <property type="entry name" value="MANNOSYL-D-GLYCERATE TRANSPORT/METABOLISM SYSTEM REPRESSOR MNGR-RELATED"/>
    <property type="match status" value="1"/>
</dbReference>
<dbReference type="PANTHER" id="PTHR44846:SF17">
    <property type="entry name" value="GNTR-FAMILY TRANSCRIPTIONAL REGULATOR"/>
    <property type="match status" value="1"/>
</dbReference>
<feature type="domain" description="HTH gntR-type" evidence="5">
    <location>
        <begin position="39"/>
        <end position="107"/>
    </location>
</feature>
<dbReference type="SUPFAM" id="SSF46785">
    <property type="entry name" value="Winged helix' DNA-binding domain"/>
    <property type="match status" value="1"/>
</dbReference>
<keyword evidence="7" id="KW-1185">Reference proteome</keyword>
<dbReference type="Pfam" id="PF00392">
    <property type="entry name" value="GntR"/>
    <property type="match status" value="1"/>
</dbReference>
<dbReference type="InterPro" id="IPR036388">
    <property type="entry name" value="WH-like_DNA-bd_sf"/>
</dbReference>
<name>A0ABQ3JDF4_9PSEU</name>
<evidence type="ECO:0000256" key="1">
    <source>
        <dbReference type="ARBA" id="ARBA00023015"/>
    </source>
</evidence>
<comment type="caution">
    <text evidence="6">The sequence shown here is derived from an EMBL/GenBank/DDBJ whole genome shotgun (WGS) entry which is preliminary data.</text>
</comment>
<reference evidence="7" key="1">
    <citation type="journal article" date="2019" name="Int. J. Syst. Evol. Microbiol.">
        <title>The Global Catalogue of Microorganisms (GCM) 10K type strain sequencing project: providing services to taxonomists for standard genome sequencing and annotation.</title>
        <authorList>
            <consortium name="The Broad Institute Genomics Platform"/>
            <consortium name="The Broad Institute Genome Sequencing Center for Infectious Disease"/>
            <person name="Wu L."/>
            <person name="Ma J."/>
        </authorList>
    </citation>
    <scope>NUCLEOTIDE SEQUENCE [LARGE SCALE GENOMIC DNA]</scope>
    <source>
        <strain evidence="7">CGMCC 4.7677</strain>
    </source>
</reference>
<dbReference type="InterPro" id="IPR011663">
    <property type="entry name" value="UTRA"/>
</dbReference>
<dbReference type="EMBL" id="BNAU01000007">
    <property type="protein sequence ID" value="GHF14700.1"/>
    <property type="molecule type" value="Genomic_DNA"/>
</dbReference>